<reference evidence="11 12" key="1">
    <citation type="submission" date="2023-07" db="EMBL/GenBank/DDBJ databases">
        <title>Sequencing the genomes of 1000 actinobacteria strains.</title>
        <authorList>
            <person name="Klenk H.-P."/>
        </authorList>
    </citation>
    <scope>NUCLEOTIDE SEQUENCE [LARGE SCALE GENOMIC DNA]</scope>
    <source>
        <strain evidence="11 12">DSM 19426</strain>
    </source>
</reference>
<evidence type="ECO:0000256" key="3">
    <source>
        <dbReference type="ARBA" id="ARBA00022679"/>
    </source>
</evidence>
<dbReference type="Proteomes" id="UP001183648">
    <property type="component" value="Unassembled WGS sequence"/>
</dbReference>
<sequence length="536" mass="57258">MRVLWWRCLLAAASGVAAALAFPPYAVWWLLPIATAGLVVATPTADLTRPRRAVASVGLAFGLAFCGVLLSWIRVVGPDVAVGLTILEGVFFVLVVLGLRWVRVLPLWPLWSAAVWVGVDLLRSEVPWGGLPWGSLAFATAGTPWAEAMPRVGTAGTGFLVALTGTTLGWLALEWWPAGGRRRVVSVLAPIGVLAVTVPAVTVPWTTTETKATTVRIAAVQGDVPGEGLEAFAERRAVLDNHVRETHLLADRVSAGSTPRPDLVLWPENSTDIDPFEDGTVFADIQNAVDAVDVPVLVGAMVTGPGPHDVENRGIVWSPASADRPGPGDYYAKRHPVPFGEYIPMRDQLATYFRRLDQIPRDMVPGTRSGALQVGGTTLGDVICFEVAYDDLVHDVVRQGARVLVVQTNNATYMGTGQIEQQFAIARLRALETDRYVAVVATNGVSGLIAPTGEVLRRLPVREPGTWEADVPELTAITPAVRAGDAIAWGLAGVALLTALAGAVVRRRRPAASGRGRAVAPHHPDETERERVGSER</sequence>
<evidence type="ECO:0000259" key="10">
    <source>
        <dbReference type="PROSITE" id="PS50263"/>
    </source>
</evidence>
<dbReference type="CDD" id="cd07571">
    <property type="entry name" value="ALP_N-acyl_transferase"/>
    <property type="match status" value="1"/>
</dbReference>
<comment type="subcellular location">
    <subcellularLocation>
        <location evidence="1 8">Cell membrane</location>
        <topology evidence="1 8">Multi-pass membrane protein</topology>
    </subcellularLocation>
</comment>
<dbReference type="InterPro" id="IPR004563">
    <property type="entry name" value="Apolipo_AcylTrfase"/>
</dbReference>
<name>A0ABU2C133_9ACTN</name>
<evidence type="ECO:0000313" key="12">
    <source>
        <dbReference type="Proteomes" id="UP001183648"/>
    </source>
</evidence>
<keyword evidence="5 8" id="KW-1133">Transmembrane helix</keyword>
<dbReference type="PANTHER" id="PTHR38686:SF1">
    <property type="entry name" value="APOLIPOPROTEIN N-ACYLTRANSFERASE"/>
    <property type="match status" value="1"/>
</dbReference>
<feature type="transmembrane region" description="Helical" evidence="8">
    <location>
        <begin position="486"/>
        <end position="505"/>
    </location>
</feature>
<evidence type="ECO:0000256" key="6">
    <source>
        <dbReference type="ARBA" id="ARBA00023136"/>
    </source>
</evidence>
<feature type="transmembrane region" description="Helical" evidence="8">
    <location>
        <begin position="54"/>
        <end position="74"/>
    </location>
</feature>
<dbReference type="EC" id="2.3.1.269" evidence="8"/>
<feature type="compositionally biased region" description="Basic and acidic residues" evidence="9">
    <location>
        <begin position="522"/>
        <end position="536"/>
    </location>
</feature>
<dbReference type="Gene3D" id="3.60.110.10">
    <property type="entry name" value="Carbon-nitrogen hydrolase"/>
    <property type="match status" value="1"/>
</dbReference>
<dbReference type="PROSITE" id="PS50263">
    <property type="entry name" value="CN_HYDROLASE"/>
    <property type="match status" value="1"/>
</dbReference>
<keyword evidence="2 8" id="KW-1003">Cell membrane</keyword>
<comment type="pathway">
    <text evidence="8">Protein modification; lipoprotein biosynthesis (N-acyl transfer).</text>
</comment>
<gene>
    <name evidence="8" type="primary">lnt</name>
    <name evidence="11" type="ORF">J2S63_003924</name>
</gene>
<dbReference type="InterPro" id="IPR036526">
    <property type="entry name" value="C-N_Hydrolase_sf"/>
</dbReference>
<feature type="region of interest" description="Disordered" evidence="9">
    <location>
        <begin position="511"/>
        <end position="536"/>
    </location>
</feature>
<keyword evidence="4 8" id="KW-0812">Transmembrane</keyword>
<evidence type="ECO:0000256" key="9">
    <source>
        <dbReference type="SAM" id="MobiDB-lite"/>
    </source>
</evidence>
<organism evidence="11 12">
    <name type="scientific">Nocardioides marmoribigeumensis</name>
    <dbReference type="NCBI Taxonomy" id="433649"/>
    <lineage>
        <taxon>Bacteria</taxon>
        <taxon>Bacillati</taxon>
        <taxon>Actinomycetota</taxon>
        <taxon>Actinomycetes</taxon>
        <taxon>Propionibacteriales</taxon>
        <taxon>Nocardioidaceae</taxon>
        <taxon>Nocardioides</taxon>
    </lineage>
</organism>
<comment type="caution">
    <text evidence="8">Lacks conserved residue(s) required for the propagation of feature annotation.</text>
</comment>
<dbReference type="PANTHER" id="PTHR38686">
    <property type="entry name" value="APOLIPOPROTEIN N-ACYLTRANSFERASE"/>
    <property type="match status" value="1"/>
</dbReference>
<keyword evidence="6 8" id="KW-0472">Membrane</keyword>
<keyword evidence="7 8" id="KW-0012">Acyltransferase</keyword>
<feature type="transmembrane region" description="Helical" evidence="8">
    <location>
        <begin position="80"/>
        <end position="97"/>
    </location>
</feature>
<dbReference type="InterPro" id="IPR045378">
    <property type="entry name" value="LNT_N"/>
</dbReference>
<dbReference type="EMBL" id="JAVDYG010000001">
    <property type="protein sequence ID" value="MDR7364371.1"/>
    <property type="molecule type" value="Genomic_DNA"/>
</dbReference>
<evidence type="ECO:0000256" key="4">
    <source>
        <dbReference type="ARBA" id="ARBA00022692"/>
    </source>
</evidence>
<comment type="function">
    <text evidence="8">Catalyzes the phospholipid dependent N-acylation of the N-terminal cysteine of apolipoprotein, the last step in lipoprotein maturation.</text>
</comment>
<comment type="catalytic activity">
    <reaction evidence="8">
        <text>N-terminal S-1,2-diacyl-sn-glyceryl-L-cysteinyl-[lipoprotein] + a glycerophospholipid = N-acyl-S-1,2-diacyl-sn-glyceryl-L-cysteinyl-[lipoprotein] + a 2-acyl-sn-glycero-3-phospholipid + H(+)</text>
        <dbReference type="Rhea" id="RHEA:48228"/>
        <dbReference type="Rhea" id="RHEA-COMP:14681"/>
        <dbReference type="Rhea" id="RHEA-COMP:14684"/>
        <dbReference type="ChEBI" id="CHEBI:15378"/>
        <dbReference type="ChEBI" id="CHEBI:136912"/>
        <dbReference type="ChEBI" id="CHEBI:140656"/>
        <dbReference type="ChEBI" id="CHEBI:140657"/>
        <dbReference type="ChEBI" id="CHEBI:140660"/>
        <dbReference type="EC" id="2.3.1.269"/>
    </reaction>
</comment>
<proteinExistence type="inferred from homology"/>
<accession>A0ABU2C133</accession>
<dbReference type="HAMAP" id="MF_01148">
    <property type="entry name" value="Lnt"/>
    <property type="match status" value="1"/>
</dbReference>
<dbReference type="Pfam" id="PF20154">
    <property type="entry name" value="LNT_N"/>
    <property type="match status" value="1"/>
</dbReference>
<keyword evidence="12" id="KW-1185">Reference proteome</keyword>
<dbReference type="NCBIfam" id="TIGR00546">
    <property type="entry name" value="lnt"/>
    <property type="match status" value="1"/>
</dbReference>
<dbReference type="SUPFAM" id="SSF56317">
    <property type="entry name" value="Carbon-nitrogen hydrolase"/>
    <property type="match status" value="1"/>
</dbReference>
<evidence type="ECO:0000256" key="2">
    <source>
        <dbReference type="ARBA" id="ARBA00022475"/>
    </source>
</evidence>
<dbReference type="Pfam" id="PF00795">
    <property type="entry name" value="CN_hydrolase"/>
    <property type="match status" value="1"/>
</dbReference>
<dbReference type="RefSeq" id="WP_310305968.1">
    <property type="nucleotide sequence ID" value="NZ_BAAAPS010000005.1"/>
</dbReference>
<evidence type="ECO:0000256" key="7">
    <source>
        <dbReference type="ARBA" id="ARBA00023315"/>
    </source>
</evidence>
<keyword evidence="3 8" id="KW-0808">Transferase</keyword>
<comment type="caution">
    <text evidence="11">The sequence shown here is derived from an EMBL/GenBank/DDBJ whole genome shotgun (WGS) entry which is preliminary data.</text>
</comment>
<feature type="transmembrane region" description="Helical" evidence="8">
    <location>
        <begin position="185"/>
        <end position="205"/>
    </location>
</feature>
<evidence type="ECO:0000313" key="11">
    <source>
        <dbReference type="EMBL" id="MDR7364371.1"/>
    </source>
</evidence>
<comment type="similarity">
    <text evidence="8">Belongs to the CN hydrolase family. Apolipoprotein N-acyltransferase subfamily.</text>
</comment>
<evidence type="ECO:0000256" key="8">
    <source>
        <dbReference type="HAMAP-Rule" id="MF_01148"/>
    </source>
</evidence>
<evidence type="ECO:0000256" key="1">
    <source>
        <dbReference type="ARBA" id="ARBA00004651"/>
    </source>
</evidence>
<feature type="transmembrane region" description="Helical" evidence="8">
    <location>
        <begin position="152"/>
        <end position="173"/>
    </location>
</feature>
<dbReference type="InterPro" id="IPR003010">
    <property type="entry name" value="C-N_Hydrolase"/>
</dbReference>
<dbReference type="GO" id="GO:0016746">
    <property type="term" value="F:acyltransferase activity"/>
    <property type="evidence" value="ECO:0007669"/>
    <property type="project" value="UniProtKB-KW"/>
</dbReference>
<feature type="domain" description="CN hydrolase" evidence="10">
    <location>
        <begin position="215"/>
        <end position="473"/>
    </location>
</feature>
<evidence type="ECO:0000256" key="5">
    <source>
        <dbReference type="ARBA" id="ARBA00022989"/>
    </source>
</evidence>
<protein>
    <recommendedName>
        <fullName evidence="8">Apolipoprotein N-acyltransferase</fullName>
        <shortName evidence="8">ALP N-acyltransferase</shortName>
        <ecNumber evidence="8">2.3.1.269</ecNumber>
    </recommendedName>
</protein>